<reference evidence="3 4" key="1">
    <citation type="submission" date="2019-04" db="EMBL/GenBank/DDBJ databases">
        <title>Kribbella sp. NEAU-THZ 27 nov., a novel actinomycete isolated from soil.</title>
        <authorList>
            <person name="Duan L."/>
        </authorList>
    </citation>
    <scope>NUCLEOTIDE SEQUENCE [LARGE SCALE GENOMIC DNA]</scope>
    <source>
        <strain evidence="4">NEAU-THZ27</strain>
    </source>
</reference>
<dbReference type="EMBL" id="SZPZ01000004">
    <property type="protein sequence ID" value="TKK76551.1"/>
    <property type="molecule type" value="Genomic_DNA"/>
</dbReference>
<dbReference type="Pfam" id="PF04205">
    <property type="entry name" value="FMN_bind"/>
    <property type="match status" value="1"/>
</dbReference>
<feature type="region of interest" description="Disordered" evidence="1">
    <location>
        <begin position="28"/>
        <end position="73"/>
    </location>
</feature>
<feature type="domain" description="FMN-binding" evidence="2">
    <location>
        <begin position="75"/>
        <end position="153"/>
    </location>
</feature>
<sequence>MKRIVLWFLGTVSAVVLLFGYRTSTSGPEAATPLASGNETGPGTSAPSTAPSSVPSSVPSSAPGSSTVTGDVAQTQWGPVQVQLTVQSGKITAVSVPQYPNGNRRDAEINQYALPILINETVQAQSADIDMVSGATVTSDGYIRSLQSVLDQVK</sequence>
<dbReference type="InterPro" id="IPR007329">
    <property type="entry name" value="FMN-bd"/>
</dbReference>
<dbReference type="Proteomes" id="UP000305836">
    <property type="component" value="Unassembled WGS sequence"/>
</dbReference>
<evidence type="ECO:0000313" key="4">
    <source>
        <dbReference type="Proteomes" id="UP000305836"/>
    </source>
</evidence>
<evidence type="ECO:0000259" key="2">
    <source>
        <dbReference type="SMART" id="SM00900"/>
    </source>
</evidence>
<keyword evidence="4" id="KW-1185">Reference proteome</keyword>
<accession>A0A4U3LLG5</accession>
<organism evidence="3 4">
    <name type="scientific">Kribbella jiaozuonensis</name>
    <dbReference type="NCBI Taxonomy" id="2575441"/>
    <lineage>
        <taxon>Bacteria</taxon>
        <taxon>Bacillati</taxon>
        <taxon>Actinomycetota</taxon>
        <taxon>Actinomycetes</taxon>
        <taxon>Propionibacteriales</taxon>
        <taxon>Kribbellaceae</taxon>
        <taxon>Kribbella</taxon>
    </lineage>
</organism>
<dbReference type="OrthoDB" id="8099475at2"/>
<evidence type="ECO:0000256" key="1">
    <source>
        <dbReference type="SAM" id="MobiDB-lite"/>
    </source>
</evidence>
<name>A0A4U3LLG5_9ACTN</name>
<dbReference type="GO" id="GO:0016020">
    <property type="term" value="C:membrane"/>
    <property type="evidence" value="ECO:0007669"/>
    <property type="project" value="InterPro"/>
</dbReference>
<protein>
    <submittedName>
        <fullName evidence="3">FMN-binding protein</fullName>
    </submittedName>
</protein>
<proteinExistence type="predicted"/>
<dbReference type="AlphaFoldDB" id="A0A4U3LLG5"/>
<comment type="caution">
    <text evidence="3">The sequence shown here is derived from an EMBL/GenBank/DDBJ whole genome shotgun (WGS) entry which is preliminary data.</text>
</comment>
<evidence type="ECO:0000313" key="3">
    <source>
        <dbReference type="EMBL" id="TKK76551.1"/>
    </source>
</evidence>
<dbReference type="SMART" id="SM00900">
    <property type="entry name" value="FMN_bind"/>
    <property type="match status" value="1"/>
</dbReference>
<gene>
    <name evidence="3" type="ORF">FDA38_29705</name>
</gene>
<dbReference type="Gene3D" id="3.90.1010.20">
    <property type="match status" value="1"/>
</dbReference>
<feature type="compositionally biased region" description="Low complexity" evidence="1">
    <location>
        <begin position="41"/>
        <end position="69"/>
    </location>
</feature>
<dbReference type="RefSeq" id="WP_137257418.1">
    <property type="nucleotide sequence ID" value="NZ_JBHSPQ010000003.1"/>
</dbReference>
<dbReference type="GO" id="GO:0010181">
    <property type="term" value="F:FMN binding"/>
    <property type="evidence" value="ECO:0007669"/>
    <property type="project" value="InterPro"/>
</dbReference>